<dbReference type="InterPro" id="IPR057326">
    <property type="entry name" value="KR_dom"/>
</dbReference>
<dbReference type="Pfam" id="PF00550">
    <property type="entry name" value="PP-binding"/>
    <property type="match status" value="1"/>
</dbReference>
<proteinExistence type="inferred from homology"/>
<evidence type="ECO:0000313" key="6">
    <source>
        <dbReference type="EMBL" id="SJZ43906.1"/>
    </source>
</evidence>
<dbReference type="InterPro" id="IPR020845">
    <property type="entry name" value="AMP-binding_CS"/>
</dbReference>
<dbReference type="SMART" id="SM00822">
    <property type="entry name" value="PKS_KR"/>
    <property type="match status" value="1"/>
</dbReference>
<dbReference type="PROSITE" id="PS00455">
    <property type="entry name" value="AMP_BINDING"/>
    <property type="match status" value="1"/>
</dbReference>
<dbReference type="SUPFAM" id="SSF56801">
    <property type="entry name" value="Acetyl-CoA synthetase-like"/>
    <property type="match status" value="1"/>
</dbReference>
<dbReference type="EMBL" id="FUWS01000001">
    <property type="protein sequence ID" value="SJZ43906.1"/>
    <property type="molecule type" value="Genomic_DNA"/>
</dbReference>
<dbReference type="Proteomes" id="UP000190637">
    <property type="component" value="Unassembled WGS sequence"/>
</dbReference>
<dbReference type="PANTHER" id="PTHR22754:SF32">
    <property type="entry name" value="DISCO-INTERACTING PROTEIN 2"/>
    <property type="match status" value="1"/>
</dbReference>
<feature type="region of interest" description="Disordered" evidence="4">
    <location>
        <begin position="1226"/>
        <end position="1246"/>
    </location>
</feature>
<dbReference type="STRING" id="1122192.SAMN02745673_00461"/>
<dbReference type="InterPro" id="IPR045851">
    <property type="entry name" value="AMP-bd_C_sf"/>
</dbReference>
<evidence type="ECO:0000313" key="7">
    <source>
        <dbReference type="Proteomes" id="UP000190637"/>
    </source>
</evidence>
<dbReference type="InterPro" id="IPR000873">
    <property type="entry name" value="AMP-dep_synth/lig_dom"/>
</dbReference>
<evidence type="ECO:0000256" key="1">
    <source>
        <dbReference type="ARBA" id="ARBA00006432"/>
    </source>
</evidence>
<comment type="similarity">
    <text evidence="1">Belongs to the ATP-dependent AMP-binding enzyme family.</text>
</comment>
<dbReference type="Gene3D" id="3.30.300.30">
    <property type="match status" value="1"/>
</dbReference>
<sequence>MVVIRPELTEKILSSDVVADGVVVDRRSGGTGPLVAYAVPSLGADPAKVRRRVSAALLRAGTTAVVLVRRIPRTAEGDPDLKALESVPVLTPGLLRSYERELTTAFPAVAPEVELRPVDTEPGRFTPADLDAPKPDPRPDAGPSLPAGREQTLRPALIAGAELRPAEDDPRTVTEALLSLPTSHPATGVRVIGRDRDELLPSAVLLDRAKRVLGGLRSRGLTPGSHAILQIDDLAEYFPVLWGCLLGGIRSVTITPPSSYAEDSPELEKLAGVWRRLQAPIITGAAGATALAGAFPGSSGPSADDILTVAELSEDEPSEDVHGAAPDDVAVLQLSSGSTGQPKIIQITHRAVIEMAIGCRERNRVSAGDVTFNWLPLDHVVPLVMFHLRDVVLGCTGIHAPTAYIAEDPLRWLDALDRYGVHHSWSPNFGYKMLEDALAAAPGRSWDLSSVNTLLNGGEQCTMPVVRKFLGATSGFGLRPDAMVFSWGMAETATGIVFKFVSEERSSLLVATDSLGGVLRLVDADFDGDTVEFTNMGSPAPGARFRIVDDDGRVTTERVIGRLQARSGRVTPGYLNAPEVNAAVFTEDGWFETGDLAFVLDGELVIAGRAKEQIVINGANFYCHDIEDACGEVDGVSNGLVAACGVPDETTGSESLAVLYVPDPSAATTGEETRRRIVEVVASRFRVLAARVIPLAEAELPRTSSGKIQRSELVARILRGDYGDAGTAPVTVPDCLHRPRWLPLPAIPRTPAPGPRVILADDMGVAERLDRSDGDVLVWAGAGFEERPDGYVVNPDSDADWSLLRARLSDAGLRWTTLVHLWGYLPVPDLDGAEEAVEEALRRCGWFLLSAARALSPLAEERGARLVTVSRQLHRITGAEQVCFPAGLTPVVAAVLAAETPHLRALHVDLPGDDPDADAAALRSAMGLRADAAEIAWRDGRPHGLALSPVKERTEPRDALRRGGRYLVAGGAGGIGTVLLDDLARRYDARFLVVGRSVTAHEEGRLRHRPVDVCDMAGLRKAVEDAETEWGGPLTGVLHLAEQGYRFRLLDEETAASWWEALSVKAWGTWNLAMIARERADCHLVVFSSLLGRFPSLGYGGYSAASGLADALCGHLAAHTDVPVHSVLWGSWDDTGLNRGNPYAVAARQKGLVTLTAEEGRLLTRMVLRHPGGTYLAGVNPAAEAMRHLVDGDERLALERPVVVADRADLDLPALTDAFGVRADVTPSPRGREVRPDTDPAPTADEETVRLVEEVFAGVVAGPLERDRRFYELGIGSLQILQVHARLETALGREIPRTTIFEYPTINALAGHLAAGAATNGRGGR</sequence>
<dbReference type="PANTHER" id="PTHR22754">
    <property type="entry name" value="DISCO-INTERACTING PROTEIN 2 DIP2 -RELATED"/>
    <property type="match status" value="1"/>
</dbReference>
<dbReference type="Gene3D" id="3.40.50.720">
    <property type="entry name" value="NAD(P)-binding Rossmann-like Domain"/>
    <property type="match status" value="1"/>
</dbReference>
<dbReference type="InterPro" id="IPR020806">
    <property type="entry name" value="PKS_PP-bd"/>
</dbReference>
<protein>
    <submittedName>
        <fullName evidence="6">Acyl-CoA synthetase (AMP-forming)/AMP-acid ligase II</fullName>
    </submittedName>
</protein>
<feature type="domain" description="Carrier" evidence="5">
    <location>
        <begin position="1243"/>
        <end position="1317"/>
    </location>
</feature>
<dbReference type="InterPro" id="IPR036291">
    <property type="entry name" value="NAD(P)-bd_dom_sf"/>
</dbReference>
<dbReference type="InterPro" id="IPR009081">
    <property type="entry name" value="PP-bd_ACP"/>
</dbReference>
<gene>
    <name evidence="6" type="ORF">SAMN02745673_00461</name>
</gene>
<dbReference type="Pfam" id="PF08659">
    <property type="entry name" value="KR"/>
    <property type="match status" value="1"/>
</dbReference>
<dbReference type="InterPro" id="IPR013968">
    <property type="entry name" value="PKS_KR"/>
</dbReference>
<evidence type="ECO:0000256" key="2">
    <source>
        <dbReference type="ARBA" id="ARBA00022450"/>
    </source>
</evidence>
<name>A0A1T4KNB8_9ACTN</name>
<dbReference type="GO" id="GO:0031177">
    <property type="term" value="F:phosphopantetheine binding"/>
    <property type="evidence" value="ECO:0007669"/>
    <property type="project" value="InterPro"/>
</dbReference>
<keyword evidence="7" id="KW-1185">Reference proteome</keyword>
<accession>A0A1T4KNB8</accession>
<dbReference type="PROSITE" id="PS50075">
    <property type="entry name" value="CARRIER"/>
    <property type="match status" value="1"/>
</dbReference>
<reference evidence="6 7" key="1">
    <citation type="submission" date="2017-02" db="EMBL/GenBank/DDBJ databases">
        <authorList>
            <person name="Peterson S.W."/>
        </authorList>
    </citation>
    <scope>NUCLEOTIDE SEQUENCE [LARGE SCALE GENOMIC DNA]</scope>
    <source>
        <strain evidence="6 7">DSM 45154</strain>
    </source>
</reference>
<dbReference type="Gene3D" id="1.10.1200.10">
    <property type="entry name" value="ACP-like"/>
    <property type="match status" value="1"/>
</dbReference>
<dbReference type="InterPro" id="IPR042099">
    <property type="entry name" value="ANL_N_sf"/>
</dbReference>
<dbReference type="SUPFAM" id="SSF51735">
    <property type="entry name" value="NAD(P)-binding Rossmann-fold domains"/>
    <property type="match status" value="2"/>
</dbReference>
<keyword evidence="3" id="KW-0597">Phosphoprotein</keyword>
<dbReference type="SUPFAM" id="SSF47336">
    <property type="entry name" value="ACP-like"/>
    <property type="match status" value="1"/>
</dbReference>
<dbReference type="SMART" id="SM00823">
    <property type="entry name" value="PKS_PP"/>
    <property type="match status" value="1"/>
</dbReference>
<evidence type="ECO:0000256" key="3">
    <source>
        <dbReference type="ARBA" id="ARBA00022553"/>
    </source>
</evidence>
<dbReference type="Pfam" id="PF00501">
    <property type="entry name" value="AMP-binding"/>
    <property type="match status" value="1"/>
</dbReference>
<organism evidence="6 7">
    <name type="scientific">Marinactinospora thermotolerans DSM 45154</name>
    <dbReference type="NCBI Taxonomy" id="1122192"/>
    <lineage>
        <taxon>Bacteria</taxon>
        <taxon>Bacillati</taxon>
        <taxon>Actinomycetota</taxon>
        <taxon>Actinomycetes</taxon>
        <taxon>Streptosporangiales</taxon>
        <taxon>Nocardiopsidaceae</taxon>
        <taxon>Marinactinospora</taxon>
    </lineage>
</organism>
<keyword evidence="2" id="KW-0596">Phosphopantetheine</keyword>
<keyword evidence="6" id="KW-0436">Ligase</keyword>
<dbReference type="GO" id="GO:0016874">
    <property type="term" value="F:ligase activity"/>
    <property type="evidence" value="ECO:0007669"/>
    <property type="project" value="UniProtKB-KW"/>
</dbReference>
<evidence type="ECO:0000259" key="5">
    <source>
        <dbReference type="PROSITE" id="PS50075"/>
    </source>
</evidence>
<dbReference type="Gene3D" id="3.40.50.12780">
    <property type="entry name" value="N-terminal domain of ligase-like"/>
    <property type="match status" value="1"/>
</dbReference>
<evidence type="ECO:0000256" key="4">
    <source>
        <dbReference type="SAM" id="MobiDB-lite"/>
    </source>
</evidence>
<feature type="region of interest" description="Disordered" evidence="4">
    <location>
        <begin position="117"/>
        <end position="152"/>
    </location>
</feature>
<dbReference type="InterPro" id="IPR036736">
    <property type="entry name" value="ACP-like_sf"/>
</dbReference>